<feature type="domain" description="AntA/AntB antirepressor" evidence="1">
    <location>
        <begin position="111"/>
        <end position="137"/>
    </location>
</feature>
<dbReference type="EMBL" id="RCZE01000006">
    <property type="protein sequence ID" value="TPG77361.1"/>
    <property type="molecule type" value="Genomic_DNA"/>
</dbReference>
<proteinExistence type="predicted"/>
<evidence type="ECO:0000259" key="1">
    <source>
        <dbReference type="Pfam" id="PF08346"/>
    </source>
</evidence>
<accession>A0A502HRS7</accession>
<name>A0A502HRS7_9PSED</name>
<dbReference type="AlphaFoldDB" id="A0A502HRS7"/>
<organism evidence="2 3">
    <name type="scientific">Pseudomonas arsenicoxydans</name>
    <dbReference type="NCBI Taxonomy" id="702115"/>
    <lineage>
        <taxon>Bacteria</taxon>
        <taxon>Pseudomonadati</taxon>
        <taxon>Pseudomonadota</taxon>
        <taxon>Gammaproteobacteria</taxon>
        <taxon>Pseudomonadales</taxon>
        <taxon>Pseudomonadaceae</taxon>
        <taxon>Pseudomonas</taxon>
    </lineage>
</organism>
<gene>
    <name evidence="2" type="ORF">EAH78_14280</name>
</gene>
<dbReference type="Pfam" id="PF08346">
    <property type="entry name" value="AntA"/>
    <property type="match status" value="2"/>
</dbReference>
<dbReference type="InterPro" id="IPR013557">
    <property type="entry name" value="AntA/B_antirep"/>
</dbReference>
<dbReference type="RefSeq" id="WP_140668102.1">
    <property type="nucleotide sequence ID" value="NZ_RCZE01000006.1"/>
</dbReference>
<dbReference type="Proteomes" id="UP000317933">
    <property type="component" value="Unassembled WGS sequence"/>
</dbReference>
<evidence type="ECO:0000313" key="3">
    <source>
        <dbReference type="Proteomes" id="UP000317933"/>
    </source>
</evidence>
<sequence>MSLTTLITRLDPSSSASSHLRCSARNLHAFLQVGRRFNGWINGRIDTYGFEEGQDFFIVTSHRERFDNPDRGNQIPGAEKGFDFQNREDQTLGELGQIPSPEVESSDLIPQRGGDRRSTDYLLTLDMAKELAMIENSEIGRQVRRYFIEREKQLVAVLEERASRILPLPGVKRSARDGINFKQLLILQEQGRNIAKWLDAATGDCERQGLHNQLRQVNDALGLPTPLLELNPVAIQRD</sequence>
<comment type="caution">
    <text evidence="2">The sequence shown here is derived from an EMBL/GenBank/DDBJ whole genome shotgun (WGS) entry which is preliminary data.</text>
</comment>
<evidence type="ECO:0000313" key="2">
    <source>
        <dbReference type="EMBL" id="TPG77361.1"/>
    </source>
</evidence>
<reference evidence="2 3" key="1">
    <citation type="journal article" date="2019" name="Environ. Microbiol.">
        <title>Species interactions and distinct microbial communities in high Arctic permafrost affected cryosols are associated with the CH4 and CO2 gas fluxes.</title>
        <authorList>
            <person name="Altshuler I."/>
            <person name="Hamel J."/>
            <person name="Turney S."/>
            <person name="Magnuson E."/>
            <person name="Levesque R."/>
            <person name="Greer C."/>
            <person name="Whyte L.G."/>
        </authorList>
    </citation>
    <scope>NUCLEOTIDE SEQUENCE [LARGE SCALE GENOMIC DNA]</scope>
    <source>
        <strain evidence="2 3">E3</strain>
    </source>
</reference>
<feature type="domain" description="AntA/AntB antirepressor" evidence="1">
    <location>
        <begin position="22"/>
        <end position="63"/>
    </location>
</feature>
<protein>
    <recommendedName>
        <fullName evidence="1">AntA/AntB antirepressor domain-containing protein</fullName>
    </recommendedName>
</protein>